<dbReference type="Gene3D" id="1.10.10.60">
    <property type="entry name" value="Homeodomain-like"/>
    <property type="match status" value="1"/>
</dbReference>
<dbReference type="Pfam" id="PF13022">
    <property type="entry name" value="HTH_Tnp_1_2"/>
    <property type="match status" value="1"/>
</dbReference>
<sequence>MALKSLGAEHYKAIGLLAVPKRGGKSYDEIAAECGVHVNTLYNWRKDPLFEREYKREIVRASADKLPEIFAAIPQHIIKDGNAALFKTLLQANDMLTDRVEVNAEIKSDKDIDAIKAKLARYRGVSTTEQE</sequence>
<dbReference type="RefSeq" id="WP_019381926.1">
    <property type="nucleotide sequence ID" value="NZ_CP015506.1"/>
</dbReference>
<reference evidence="2 3" key="1">
    <citation type="submission" date="2016-04" db="EMBL/GenBank/DDBJ databases">
        <title>Complete genome sequence of Bacillus oceanisediminis strain 2691.</title>
        <authorList>
            <person name="Jeong H."/>
            <person name="Kim H.J."/>
            <person name="Lee D.-W."/>
        </authorList>
    </citation>
    <scope>NUCLEOTIDE SEQUENCE [LARGE SCALE GENOMIC DNA]</scope>
    <source>
        <strain evidence="2 3">2691</strain>
    </source>
</reference>
<feature type="domain" description="Homeodomain phBC6A51-type" evidence="1">
    <location>
        <begin position="4"/>
        <end position="112"/>
    </location>
</feature>
<evidence type="ECO:0000313" key="3">
    <source>
        <dbReference type="Proteomes" id="UP000077856"/>
    </source>
</evidence>
<name>A0A160MA28_9BACI</name>
<dbReference type="InterPro" id="IPR024978">
    <property type="entry name" value="Homeodomain_phBC6A51-type"/>
</dbReference>
<dbReference type="Proteomes" id="UP000077856">
    <property type="component" value="Chromosome"/>
</dbReference>
<gene>
    <name evidence="2" type="ORF">A361_10815</name>
</gene>
<evidence type="ECO:0000259" key="1">
    <source>
        <dbReference type="Pfam" id="PF13022"/>
    </source>
</evidence>
<dbReference type="EMBL" id="CP015506">
    <property type="protein sequence ID" value="AND39606.1"/>
    <property type="molecule type" value="Genomic_DNA"/>
</dbReference>
<dbReference type="AlphaFoldDB" id="A0A160MA28"/>
<dbReference type="KEGG" id="bon:A361_10815"/>
<proteinExistence type="predicted"/>
<organism evidence="2 3">
    <name type="scientific">Cytobacillus oceanisediminis 2691</name>
    <dbReference type="NCBI Taxonomy" id="1196031"/>
    <lineage>
        <taxon>Bacteria</taxon>
        <taxon>Bacillati</taxon>
        <taxon>Bacillota</taxon>
        <taxon>Bacilli</taxon>
        <taxon>Bacillales</taxon>
        <taxon>Bacillaceae</taxon>
        <taxon>Cytobacillus</taxon>
    </lineage>
</organism>
<accession>A0A160MA28</accession>
<dbReference type="eggNOG" id="ENOG5034AF5">
    <property type="taxonomic scope" value="Bacteria"/>
</dbReference>
<evidence type="ECO:0000313" key="2">
    <source>
        <dbReference type="EMBL" id="AND39606.1"/>
    </source>
</evidence>
<protein>
    <recommendedName>
        <fullName evidence="1">Homeodomain phBC6A51-type domain-containing protein</fullName>
    </recommendedName>
</protein>